<feature type="chain" id="PRO_5046678176" description="VWFA domain-containing protein" evidence="1">
    <location>
        <begin position="22"/>
        <end position="278"/>
    </location>
</feature>
<evidence type="ECO:0000313" key="3">
    <source>
        <dbReference type="Proteomes" id="UP000738517"/>
    </source>
</evidence>
<name>A0ABW9YE68_9GAMM</name>
<keyword evidence="1" id="KW-0732">Signal</keyword>
<evidence type="ECO:0000256" key="1">
    <source>
        <dbReference type="SAM" id="SignalP"/>
    </source>
</evidence>
<gene>
    <name evidence="2" type="ORF">EIZ48_05020</name>
</gene>
<keyword evidence="3" id="KW-1185">Reference proteome</keyword>
<evidence type="ECO:0000313" key="2">
    <source>
        <dbReference type="EMBL" id="NBI51932.1"/>
    </source>
</evidence>
<proteinExistence type="predicted"/>
<dbReference type="PROSITE" id="PS51257">
    <property type="entry name" value="PROKAR_LIPOPROTEIN"/>
    <property type="match status" value="1"/>
</dbReference>
<organism evidence="2 3">
    <name type="scientific">Photobacterium alginatilyticum</name>
    <dbReference type="NCBI Taxonomy" id="1775171"/>
    <lineage>
        <taxon>Bacteria</taxon>
        <taxon>Pseudomonadati</taxon>
        <taxon>Pseudomonadota</taxon>
        <taxon>Gammaproteobacteria</taxon>
        <taxon>Vibrionales</taxon>
        <taxon>Vibrionaceae</taxon>
        <taxon>Photobacterium</taxon>
    </lineage>
</organism>
<evidence type="ECO:0008006" key="4">
    <source>
        <dbReference type="Google" id="ProtNLM"/>
    </source>
</evidence>
<accession>A0ABW9YE68</accession>
<dbReference type="RefSeq" id="WP_089153686.1">
    <property type="nucleotide sequence ID" value="NZ_RSEJ01000003.1"/>
</dbReference>
<feature type="signal peptide" evidence="1">
    <location>
        <begin position="1"/>
        <end position="21"/>
    </location>
</feature>
<dbReference type="EMBL" id="RSEJ01000003">
    <property type="protein sequence ID" value="NBI51932.1"/>
    <property type="molecule type" value="Genomic_DNA"/>
</dbReference>
<reference evidence="2 3" key="1">
    <citation type="journal article" date="2017" name="Int. J. Syst. Evol. Microbiol.">
        <title>Photobacterium alginatilyticum sp. nov., a marine bacterium isolated from bottom seawater.</title>
        <authorList>
            <person name="Wang X."/>
            <person name="Wang Y."/>
            <person name="Yang X."/>
            <person name="Sun H."/>
            <person name="Li B."/>
            <person name="Zhang X.H."/>
        </authorList>
    </citation>
    <scope>NUCLEOTIDE SEQUENCE [LARGE SCALE GENOMIC DNA]</scope>
    <source>
        <strain evidence="2 3">P03D4</strain>
    </source>
</reference>
<protein>
    <recommendedName>
        <fullName evidence="4">VWFA domain-containing protein</fullName>
    </recommendedName>
</protein>
<dbReference type="Proteomes" id="UP000738517">
    <property type="component" value="Unassembled WGS sequence"/>
</dbReference>
<sequence length="278" mass="31131">MKRSWILPALLTLGCSLSANAAIDRNDVPSCTSSLPQELVNHSNERELFIVLDRTMAHSLHDNMKSEMYQQIKRFLEPGDAVQMVQFSSFYNDGYTNIAFQGKTDLPLAPEQRNHVRKSQLAKLDKCLKKQSVFFVNKIGQTLKDSFVAQETPTNTELIGTLSDIASQIVANSSAKRKVVLLVSDMLENSDITSFYGNGRIRTIDPQKELALVSQKSMFTDFANADIYIIGTGVLPGGQSYVSTQKMKQLQTFWQGYFQQSNAKLLGMGRPMLLSQMK</sequence>
<comment type="caution">
    <text evidence="2">The sequence shown here is derived from an EMBL/GenBank/DDBJ whole genome shotgun (WGS) entry which is preliminary data.</text>
</comment>